<feature type="domain" description="PLD phosphodiesterase" evidence="3">
    <location>
        <begin position="323"/>
        <end position="350"/>
    </location>
</feature>
<dbReference type="InterPro" id="IPR001736">
    <property type="entry name" value="PLipase_D/transphosphatidylase"/>
</dbReference>
<dbReference type="SUPFAM" id="SSF56024">
    <property type="entry name" value="Phospholipase D/nuclease"/>
    <property type="match status" value="2"/>
</dbReference>
<name>A0ABZ3CAE7_9ACTN</name>
<dbReference type="CDD" id="cd09110">
    <property type="entry name" value="PLDc_CLS_1"/>
    <property type="match status" value="1"/>
</dbReference>
<sequence>MVARRVQTAIRVTLGAGLAAQAATIAGLAVVDHQRKRDRRDVSFPSAPPVDVSLDEVAEMAVFTRGSDLFDAMIDAIDGATQNILFETYIWKADAEGRRFKDALTRAARRGVAVHVVYDWFANLVVPQQFFRFDHRVTVMPHQPWTGLRGRVVRSPGLNHRKILVVDGREAFVGGYNIGSLYATQWRDTHLRVRGPAAAELENAFVDYWNGARGRRHAALPQPPARLWHSTFSVVRNVPSVGVYPIRYMYLEAIDRARDHIWLTHAYLIPDDDLVIALTDAAARGVDVRVIVPAASNHIVADWLSRGFYRTLLRGGVRLFLYRGTMVHAKTATIDGIWSTIGTANLDSLSLIGNYEVNAQVIDEALAAEMEQLFHMDAAQCRELTLDRWSERSLIAKVSEAILAPLRPLL</sequence>
<dbReference type="RefSeq" id="WP_342373210.1">
    <property type="nucleotide sequence ID" value="NZ_CP115965.1"/>
</dbReference>
<feature type="signal peptide" evidence="2">
    <location>
        <begin position="1"/>
        <end position="22"/>
    </location>
</feature>
<dbReference type="Gene3D" id="3.30.870.10">
    <property type="entry name" value="Endonuclease Chain A"/>
    <property type="match status" value="2"/>
</dbReference>
<reference evidence="4 5" key="1">
    <citation type="journal article" date="2023" name="Environ Microbiome">
        <title>A coral-associated actinobacterium mitigates coral bleaching under heat stress.</title>
        <authorList>
            <person name="Li J."/>
            <person name="Zou Y."/>
            <person name="Li Q."/>
            <person name="Zhang J."/>
            <person name="Bourne D.G."/>
            <person name="Lyu Y."/>
            <person name="Liu C."/>
            <person name="Zhang S."/>
        </authorList>
    </citation>
    <scope>NUCLEOTIDE SEQUENCE [LARGE SCALE GENOMIC DNA]</scope>
    <source>
        <strain evidence="4 5">SCSIO 13291</strain>
    </source>
</reference>
<keyword evidence="1" id="KW-0472">Membrane</keyword>
<accession>A0ABZ3CAE7</accession>
<dbReference type="PANTHER" id="PTHR21248:SF22">
    <property type="entry name" value="PHOSPHOLIPASE D"/>
    <property type="match status" value="1"/>
</dbReference>
<dbReference type="PROSITE" id="PS50035">
    <property type="entry name" value="PLD"/>
    <property type="match status" value="2"/>
</dbReference>
<evidence type="ECO:0000259" key="3">
    <source>
        <dbReference type="PROSITE" id="PS50035"/>
    </source>
</evidence>
<keyword evidence="2" id="KW-0732">Signal</keyword>
<gene>
    <name evidence="4" type="ORF">PCC79_05265</name>
</gene>
<dbReference type="InterPro" id="IPR025202">
    <property type="entry name" value="PLD-like_dom"/>
</dbReference>
<feature type="transmembrane region" description="Helical" evidence="1">
    <location>
        <begin position="12"/>
        <end position="31"/>
    </location>
</feature>
<feature type="domain" description="PLD phosphodiesterase" evidence="3">
    <location>
        <begin position="155"/>
        <end position="182"/>
    </location>
</feature>
<evidence type="ECO:0000256" key="2">
    <source>
        <dbReference type="SAM" id="SignalP"/>
    </source>
</evidence>
<feature type="chain" id="PRO_5045703215" evidence="2">
    <location>
        <begin position="23"/>
        <end position="410"/>
    </location>
</feature>
<evidence type="ECO:0000313" key="4">
    <source>
        <dbReference type="EMBL" id="WZW99606.1"/>
    </source>
</evidence>
<keyword evidence="1" id="KW-1133">Transmembrane helix</keyword>
<keyword evidence="1" id="KW-0812">Transmembrane</keyword>
<dbReference type="PANTHER" id="PTHR21248">
    <property type="entry name" value="CARDIOLIPIN SYNTHASE"/>
    <property type="match status" value="1"/>
</dbReference>
<dbReference type="SMART" id="SM00155">
    <property type="entry name" value="PLDc"/>
    <property type="match status" value="2"/>
</dbReference>
<evidence type="ECO:0000256" key="1">
    <source>
        <dbReference type="SAM" id="Phobius"/>
    </source>
</evidence>
<dbReference type="Proteomes" id="UP001434337">
    <property type="component" value="Chromosome"/>
</dbReference>
<dbReference type="EMBL" id="CP115965">
    <property type="protein sequence ID" value="WZW99606.1"/>
    <property type="molecule type" value="Genomic_DNA"/>
</dbReference>
<organism evidence="4 5">
    <name type="scientific">Propioniciclava soli</name>
    <dbReference type="NCBI Taxonomy" id="2775081"/>
    <lineage>
        <taxon>Bacteria</taxon>
        <taxon>Bacillati</taxon>
        <taxon>Actinomycetota</taxon>
        <taxon>Actinomycetes</taxon>
        <taxon>Propionibacteriales</taxon>
        <taxon>Propionibacteriaceae</taxon>
        <taxon>Propioniciclava</taxon>
    </lineage>
</organism>
<protein>
    <submittedName>
        <fullName evidence="4">Phospholipase D-like domain-containing protein</fullName>
    </submittedName>
</protein>
<keyword evidence="5" id="KW-1185">Reference proteome</keyword>
<proteinExistence type="predicted"/>
<evidence type="ECO:0000313" key="5">
    <source>
        <dbReference type="Proteomes" id="UP001434337"/>
    </source>
</evidence>
<dbReference type="Pfam" id="PF13091">
    <property type="entry name" value="PLDc_2"/>
    <property type="match status" value="2"/>
</dbReference>
<dbReference type="CDD" id="cd09159">
    <property type="entry name" value="PLDc_ybhO_like_2"/>
    <property type="match status" value="1"/>
</dbReference>